<dbReference type="InParanoid" id="A0A0G4EB57"/>
<evidence type="ECO:0000313" key="11">
    <source>
        <dbReference type="EMBL" id="CEL93190.1"/>
    </source>
</evidence>
<dbReference type="InterPro" id="IPR004358">
    <property type="entry name" value="Sig_transdc_His_kin-like_C"/>
</dbReference>
<feature type="region of interest" description="Disordered" evidence="7">
    <location>
        <begin position="860"/>
        <end position="885"/>
    </location>
</feature>
<protein>
    <recommendedName>
        <fullName evidence="2">histidine kinase</fullName>
        <ecNumber evidence="2">2.7.13.3</ecNumber>
    </recommendedName>
</protein>
<feature type="domain" description="Guanylate cyclase" evidence="10">
    <location>
        <begin position="1261"/>
        <end position="1387"/>
    </location>
</feature>
<feature type="compositionally biased region" description="Polar residues" evidence="7">
    <location>
        <begin position="860"/>
        <end position="878"/>
    </location>
</feature>
<dbReference type="GO" id="GO:0000155">
    <property type="term" value="F:phosphorelay sensor kinase activity"/>
    <property type="evidence" value="ECO:0007669"/>
    <property type="project" value="InterPro"/>
</dbReference>
<feature type="domain" description="Histidine kinase" evidence="8">
    <location>
        <begin position="175"/>
        <end position="413"/>
    </location>
</feature>
<dbReference type="CDD" id="cd17546">
    <property type="entry name" value="REC_hyHK_CKI1_RcsC-like"/>
    <property type="match status" value="2"/>
</dbReference>
<dbReference type="Gene3D" id="3.30.565.10">
    <property type="entry name" value="Histidine kinase-like ATPase, C-terminal domain"/>
    <property type="match status" value="1"/>
</dbReference>
<dbReference type="SMART" id="SM00448">
    <property type="entry name" value="REC"/>
    <property type="match status" value="2"/>
</dbReference>
<feature type="modified residue" description="4-aspartylphosphate" evidence="6">
    <location>
        <position position="592"/>
    </location>
</feature>
<sequence length="1773" mass="195939">MRNDPVTSPFSGLLEGSISKGSAETHRRLAEDSTDDSVMQSLKNTGACRKVQQLQNELKEEHIMRDFHIFFWQSSTNWTFLISKLVFGLPFLLSIFNRLPPHLEIAIYAFLELASKALLSIFSMSIILLEKERDIHERKIIRLRVIPVELKNDTLHWIIQALKRADESKRRFMRYIFHEIRVPMHSLTVCMELLDEKLNHKEKLLQNMIWSVELMRETLNDVLLVHQMEERGTLPLTKRFFRLDDFLAQTVARFQGGARRKNQRLSIEGSVPAVLVYADDRRLSQALGNGISNSIKATPTDGEIIVRVSSTDFPPGVSKARVERDYPDLALTTFTFQITDNGVGLSKEQLDRLNSFNPFQTEMDANATLEEDSSGLGLAITNEVCRRHHGSCHLSSPGKGKGTTFTIETPLESILASDVERLSARLRKSIEDNTAQMVKLRERTDIKAGQSYQARPSTDISPASRLRFSLVDENEDYEFFIGHGSAAASPCLAKRKTGQGTGARNRSRPPASRQSESGEQIEPISIDKSATAVAANLPLQKDAKIRCLCVDDGKRRFAAQLCCAEDTIDRANNGREAVELVKQKAYDVVLMDVCMPIMNGTEATEKLRALRFAGRVIGLPANVISEDRQKMVQAGANEVIAKGSLSKEFVRERFTTYFPDTLATCQRARTGSLLSTPALLPTHTEEAPPEEISALPRLPVKRSTKTSSQMRRHASIKTALHHTDRRSHREAQREEEQTVLVVDDDETCRQATSLLLQYCGRRYRLHVIEAADGLEGLEIVKKSPQKPDLIFMDLLMPRMDGLEATKAIRESGHAGAILGLSANLLEEDVEHLLNAGVSAVIAKGQLTKQVMTELLDKHLSTTAVQPSQPMSSESTSPRTSKEKGSRALLQTLPETSVDEAALSCTTSRKKLLQAAMVSTNKDERGFSPSCPHSPRSNIEHLATQERKETVSKEEAAVLSVQADASISSQEASDETSIRSQKGAMPDEETLDDIHHQMTETDVNRDVFFDLKPVFVQKIIESVHAHNLRSMSHLWCSSKQEMITKWCRKCDTLSDGAVWTHHRLLESLCARFRVVKTRDVTETMEHLLTNFLPDLLVILCTVQPRGLPVGYEALAYQAREYDDTIKTVTKIRKFLPLDFFSLVVISSVSLADDGEPATNESSGTSLRGGSGRLNLGRIFQCGVSAHTAIGSLPYGEQDDYMVVYEQLMSLVHQQRARNRRLVAANAQTQEAQNLLAKILPMDIIQRMHDGEQLIADAHPSVTIFFSDIVGFTSITSQVPTASMVLFLNKLFGKMDSLSDKYGCYKVETIGDAYMCASGHDGKADHVICMLKFAIAVQQEASKMKLPNGEPLRMRVGLHTGPAFTGVVGRKCPRFCFFGDTVNTAARMEQTGMPQCIHISARLRNGLRDIHDKRPQTVKAAPPDKTRQRRASVDSDNPSDGSLQVTSPAANRSSPEKSDRAPSPIPSLILEGPRTKSMAEPCVNVLPPASSPPVIPQPSPAPTTAEGNAPIALDKTKSLDIPQDVLLERRAQPPAEAGSREEQDDKDKTRETLDERHAADLPAEDKPETDKALDGLAASFSRPPLSSAASSSDQLSRERTGSILNYSERAVLHQSFISASTSSTLHLAQPGKRHPPFGISRLLHLFGGDEKGGNSVFCGLAEGELLRVLKGLSDETLLKGVVLLAKAQQQADALMIEQLSQKLKAAHDRVDALEASDIDLRRTIASLQILTQLCRAQLQAAALASSASGVSSSEDQDEAAKGGFNELEHPTWLTF</sequence>
<dbReference type="STRING" id="1169540.A0A0G4EB57"/>
<dbReference type="InterPro" id="IPR001789">
    <property type="entry name" value="Sig_transdc_resp-reg_receiver"/>
</dbReference>
<dbReference type="GO" id="GO:0009927">
    <property type="term" value="F:histidine phosphotransfer kinase activity"/>
    <property type="evidence" value="ECO:0007669"/>
    <property type="project" value="TreeGrafter"/>
</dbReference>
<feature type="compositionally biased region" description="Pro residues" evidence="7">
    <location>
        <begin position="1487"/>
        <end position="1499"/>
    </location>
</feature>
<feature type="compositionally biased region" description="Polar residues" evidence="7">
    <location>
        <begin position="1432"/>
        <end position="1451"/>
    </location>
</feature>
<comment type="catalytic activity">
    <reaction evidence="1">
        <text>ATP + protein L-histidine = ADP + protein N-phospho-L-histidine.</text>
        <dbReference type="EC" id="2.7.13.3"/>
    </reaction>
</comment>
<dbReference type="VEuPathDB" id="CryptoDB:Vbra_4770"/>
<feature type="compositionally biased region" description="Basic and acidic residues" evidence="7">
    <location>
        <begin position="1536"/>
        <end position="1567"/>
    </location>
</feature>
<keyword evidence="12" id="KW-1185">Reference proteome</keyword>
<evidence type="ECO:0000256" key="6">
    <source>
        <dbReference type="PROSITE-ProRule" id="PRU00169"/>
    </source>
</evidence>
<dbReference type="SUPFAM" id="SSF52172">
    <property type="entry name" value="CheY-like"/>
    <property type="match status" value="2"/>
</dbReference>
<dbReference type="SUPFAM" id="SSF55874">
    <property type="entry name" value="ATPase domain of HSP90 chaperone/DNA topoisomerase II/histidine kinase"/>
    <property type="match status" value="1"/>
</dbReference>
<dbReference type="Proteomes" id="UP000041254">
    <property type="component" value="Unassembled WGS sequence"/>
</dbReference>
<dbReference type="InterPro" id="IPR005467">
    <property type="entry name" value="His_kinase_dom"/>
</dbReference>
<reference evidence="11 12" key="1">
    <citation type="submission" date="2014-11" db="EMBL/GenBank/DDBJ databases">
        <authorList>
            <person name="Zhu J."/>
            <person name="Qi W."/>
            <person name="Song R."/>
        </authorList>
    </citation>
    <scope>NUCLEOTIDE SEQUENCE [LARGE SCALE GENOMIC DNA]</scope>
</reference>
<dbReference type="InterPro" id="IPR003594">
    <property type="entry name" value="HATPase_dom"/>
</dbReference>
<dbReference type="SMART" id="SM00387">
    <property type="entry name" value="HATPase_c"/>
    <property type="match status" value="1"/>
</dbReference>
<dbReference type="InterPro" id="IPR001054">
    <property type="entry name" value="A/G_cyclase"/>
</dbReference>
<dbReference type="InterPro" id="IPR011006">
    <property type="entry name" value="CheY-like_superfamily"/>
</dbReference>
<accession>A0A0G4EB57</accession>
<evidence type="ECO:0000256" key="5">
    <source>
        <dbReference type="ARBA" id="ARBA00022777"/>
    </source>
</evidence>
<evidence type="ECO:0000259" key="9">
    <source>
        <dbReference type="PROSITE" id="PS50110"/>
    </source>
</evidence>
<evidence type="ECO:0000256" key="2">
    <source>
        <dbReference type="ARBA" id="ARBA00012438"/>
    </source>
</evidence>
<dbReference type="PROSITE" id="PS50125">
    <property type="entry name" value="GUANYLATE_CYCLASE_2"/>
    <property type="match status" value="1"/>
</dbReference>
<dbReference type="PRINTS" id="PR00344">
    <property type="entry name" value="BCTRLSENSOR"/>
</dbReference>
<dbReference type="PANTHER" id="PTHR43047">
    <property type="entry name" value="TWO-COMPONENT HISTIDINE PROTEIN KINASE"/>
    <property type="match status" value="1"/>
</dbReference>
<feature type="domain" description="Response regulatory" evidence="9">
    <location>
        <begin position="544"/>
        <end position="657"/>
    </location>
</feature>
<dbReference type="Pfam" id="PF00211">
    <property type="entry name" value="Guanylate_cyc"/>
    <property type="match status" value="1"/>
</dbReference>
<feature type="region of interest" description="Disordered" evidence="7">
    <location>
        <begin position="492"/>
        <end position="524"/>
    </location>
</feature>
<dbReference type="OrthoDB" id="354346at2759"/>
<dbReference type="SUPFAM" id="SSF47384">
    <property type="entry name" value="Homodimeric domain of signal transducing histidine kinase"/>
    <property type="match status" value="1"/>
</dbReference>
<dbReference type="Pfam" id="PF00512">
    <property type="entry name" value="HisKA"/>
    <property type="match status" value="1"/>
</dbReference>
<dbReference type="GO" id="GO:0005886">
    <property type="term" value="C:plasma membrane"/>
    <property type="evidence" value="ECO:0007669"/>
    <property type="project" value="TreeGrafter"/>
</dbReference>
<proteinExistence type="predicted"/>
<dbReference type="SUPFAM" id="SSF55073">
    <property type="entry name" value="Nucleotide cyclase"/>
    <property type="match status" value="1"/>
</dbReference>
<keyword evidence="5" id="KW-0418">Kinase</keyword>
<evidence type="ECO:0000256" key="3">
    <source>
        <dbReference type="ARBA" id="ARBA00022553"/>
    </source>
</evidence>
<dbReference type="Pfam" id="PF00072">
    <property type="entry name" value="Response_reg"/>
    <property type="match status" value="2"/>
</dbReference>
<dbReference type="SMART" id="SM00388">
    <property type="entry name" value="HisKA"/>
    <property type="match status" value="1"/>
</dbReference>
<dbReference type="Gene3D" id="3.30.70.1230">
    <property type="entry name" value="Nucleotide cyclase"/>
    <property type="match status" value="1"/>
</dbReference>
<keyword evidence="4" id="KW-0808">Transferase</keyword>
<dbReference type="CDD" id="cd00082">
    <property type="entry name" value="HisKA"/>
    <property type="match status" value="1"/>
</dbReference>
<evidence type="ECO:0000256" key="4">
    <source>
        <dbReference type="ARBA" id="ARBA00022679"/>
    </source>
</evidence>
<evidence type="ECO:0000313" key="12">
    <source>
        <dbReference type="Proteomes" id="UP000041254"/>
    </source>
</evidence>
<dbReference type="EMBL" id="CDMY01000144">
    <property type="protein sequence ID" value="CEL93190.1"/>
    <property type="molecule type" value="Genomic_DNA"/>
</dbReference>
<dbReference type="CDD" id="cd07302">
    <property type="entry name" value="CHD"/>
    <property type="match status" value="1"/>
</dbReference>
<dbReference type="InterPro" id="IPR029787">
    <property type="entry name" value="Nucleotide_cyclase"/>
</dbReference>
<feature type="region of interest" description="Disordered" evidence="7">
    <location>
        <begin position="1406"/>
        <end position="1567"/>
    </location>
</feature>
<dbReference type="Gene3D" id="3.40.50.2300">
    <property type="match status" value="2"/>
</dbReference>
<evidence type="ECO:0000256" key="1">
    <source>
        <dbReference type="ARBA" id="ARBA00000085"/>
    </source>
</evidence>
<dbReference type="GO" id="GO:0009190">
    <property type="term" value="P:cyclic nucleotide biosynthetic process"/>
    <property type="evidence" value="ECO:0007669"/>
    <property type="project" value="InterPro"/>
</dbReference>
<dbReference type="Pfam" id="PF02518">
    <property type="entry name" value="HATPase_c"/>
    <property type="match status" value="1"/>
</dbReference>
<dbReference type="InterPro" id="IPR003661">
    <property type="entry name" value="HisK_dim/P_dom"/>
</dbReference>
<dbReference type="SMART" id="SM00044">
    <property type="entry name" value="CYCc"/>
    <property type="match status" value="1"/>
</dbReference>
<feature type="domain" description="Response regulatory" evidence="9">
    <location>
        <begin position="738"/>
        <end position="858"/>
    </location>
</feature>
<dbReference type="EC" id="2.7.13.3" evidence="2"/>
<dbReference type="PROSITE" id="PS50110">
    <property type="entry name" value="RESPONSE_REGULATORY"/>
    <property type="match status" value="2"/>
</dbReference>
<dbReference type="Gene3D" id="1.10.287.130">
    <property type="match status" value="1"/>
</dbReference>
<keyword evidence="3 6" id="KW-0597">Phosphoprotein</keyword>
<gene>
    <name evidence="11" type="ORF">Vbra_4770</name>
</gene>
<dbReference type="PANTHER" id="PTHR43047:SF69">
    <property type="entry name" value="HISTIDINE KINASE CONTAINING CHEY-HOMOLOGOUS RECEIVER DOMAIN-RELATED"/>
    <property type="match status" value="1"/>
</dbReference>
<name>A0A0G4EB57_VITBC</name>
<evidence type="ECO:0000259" key="10">
    <source>
        <dbReference type="PROSITE" id="PS50125"/>
    </source>
</evidence>
<feature type="modified residue" description="4-aspartylphosphate" evidence="6">
    <location>
        <position position="793"/>
    </location>
</feature>
<organism evidence="11 12">
    <name type="scientific">Vitrella brassicaformis (strain CCMP3155)</name>
    <dbReference type="NCBI Taxonomy" id="1169540"/>
    <lineage>
        <taxon>Eukaryota</taxon>
        <taxon>Sar</taxon>
        <taxon>Alveolata</taxon>
        <taxon>Colpodellida</taxon>
        <taxon>Vitrellaceae</taxon>
        <taxon>Vitrella</taxon>
    </lineage>
</organism>
<evidence type="ECO:0000256" key="7">
    <source>
        <dbReference type="SAM" id="MobiDB-lite"/>
    </source>
</evidence>
<dbReference type="InterPro" id="IPR036097">
    <property type="entry name" value="HisK_dim/P_sf"/>
</dbReference>
<feature type="region of interest" description="Disordered" evidence="7">
    <location>
        <begin position="961"/>
        <end position="984"/>
    </location>
</feature>
<evidence type="ECO:0000259" key="8">
    <source>
        <dbReference type="PROSITE" id="PS50109"/>
    </source>
</evidence>
<dbReference type="PROSITE" id="PS50109">
    <property type="entry name" value="HIS_KIN"/>
    <property type="match status" value="1"/>
</dbReference>
<dbReference type="InterPro" id="IPR036890">
    <property type="entry name" value="HATPase_C_sf"/>
</dbReference>